<sequence>MNRNRWAVLAAVVIAAGGAVYVATDEEPVINSPESAAATDRAVRALEKDAGFVREVTQEAGWRPLCEGRPMGSSPDAQTVYAWVHCKWIPTGTSAADPGDLPALISPIIVHLSPELRYQMPEDGADDPGSIFPESLRAAARDGIPAMDAATRELDARVATELAG</sequence>
<reference evidence="2 3" key="1">
    <citation type="submission" date="2015-10" db="EMBL/GenBank/DDBJ databases">
        <authorList>
            <person name="Gilbert D.G."/>
        </authorList>
    </citation>
    <scope>NUCLEOTIDE SEQUENCE [LARGE SCALE GENOMIC DNA]</scope>
    <source>
        <strain evidence="2 3">NRRL B-16712</strain>
    </source>
</reference>
<dbReference type="Proteomes" id="UP000053244">
    <property type="component" value="Unassembled WGS sequence"/>
</dbReference>
<gene>
    <name evidence="2" type="ORF">ADL15_03365</name>
</gene>
<evidence type="ECO:0000313" key="3">
    <source>
        <dbReference type="Proteomes" id="UP000053244"/>
    </source>
</evidence>
<dbReference type="AlphaFoldDB" id="A0A0X3VA76"/>
<evidence type="ECO:0008006" key="4">
    <source>
        <dbReference type="Google" id="ProtNLM"/>
    </source>
</evidence>
<name>A0A0X3VA76_9ACTN</name>
<keyword evidence="3" id="KW-1185">Reference proteome</keyword>
<organism evidence="2 3">
    <name type="scientific">Actinoplanes awajinensis subsp. mycoplanecinus</name>
    <dbReference type="NCBI Taxonomy" id="135947"/>
    <lineage>
        <taxon>Bacteria</taxon>
        <taxon>Bacillati</taxon>
        <taxon>Actinomycetota</taxon>
        <taxon>Actinomycetes</taxon>
        <taxon>Micromonosporales</taxon>
        <taxon>Micromonosporaceae</taxon>
        <taxon>Actinoplanes</taxon>
    </lineage>
</organism>
<keyword evidence="1" id="KW-0732">Signal</keyword>
<dbReference type="EMBL" id="LLZH01000012">
    <property type="protein sequence ID" value="KUL41660.1"/>
    <property type="molecule type" value="Genomic_DNA"/>
</dbReference>
<protein>
    <recommendedName>
        <fullName evidence="4">DUF302 domain-containing protein</fullName>
    </recommendedName>
</protein>
<evidence type="ECO:0000256" key="1">
    <source>
        <dbReference type="SAM" id="SignalP"/>
    </source>
</evidence>
<dbReference type="OrthoDB" id="3363596at2"/>
<accession>A0A0X3VA76</accession>
<feature type="chain" id="PRO_5039498405" description="DUF302 domain-containing protein" evidence="1">
    <location>
        <begin position="23"/>
        <end position="164"/>
    </location>
</feature>
<evidence type="ECO:0000313" key="2">
    <source>
        <dbReference type="EMBL" id="KUL41660.1"/>
    </source>
</evidence>
<comment type="caution">
    <text evidence="2">The sequence shown here is derived from an EMBL/GenBank/DDBJ whole genome shotgun (WGS) entry which is preliminary data.</text>
</comment>
<feature type="signal peptide" evidence="1">
    <location>
        <begin position="1"/>
        <end position="22"/>
    </location>
</feature>
<dbReference type="RefSeq" id="WP_067685036.1">
    <property type="nucleotide sequence ID" value="NZ_LLZH01000012.1"/>
</dbReference>
<proteinExistence type="predicted"/>